<dbReference type="Pfam" id="PF08240">
    <property type="entry name" value="ADH_N"/>
    <property type="match status" value="1"/>
</dbReference>
<evidence type="ECO:0000256" key="1">
    <source>
        <dbReference type="ARBA" id="ARBA00022857"/>
    </source>
</evidence>
<reference evidence="5" key="2">
    <citation type="journal article" date="2024" name="Nature">
        <title>Anoxygenic phototroph of the Chloroflexota uses a type I reaction centre.</title>
        <authorList>
            <person name="Tsuji J.M."/>
            <person name="Shaw N.A."/>
            <person name="Nagashima S."/>
            <person name="Venkiteswaran J.J."/>
            <person name="Schiff S.L."/>
            <person name="Watanabe T."/>
            <person name="Fukui M."/>
            <person name="Hanada S."/>
            <person name="Tank M."/>
            <person name="Neufeld J.D."/>
        </authorList>
    </citation>
    <scope>NUCLEOTIDE SEQUENCE</scope>
    <source>
        <strain evidence="5">L227-S17</strain>
    </source>
</reference>
<dbReference type="SUPFAM" id="SSF51735">
    <property type="entry name" value="NAD(P)-binding Rossmann-fold domains"/>
    <property type="match status" value="1"/>
</dbReference>
<evidence type="ECO:0000313" key="7">
    <source>
        <dbReference type="Proteomes" id="UP001431572"/>
    </source>
</evidence>
<dbReference type="SUPFAM" id="SSF50129">
    <property type="entry name" value="GroES-like"/>
    <property type="match status" value="1"/>
</dbReference>
<dbReference type="Gene3D" id="3.90.180.10">
    <property type="entry name" value="Medium-chain alcohol dehydrogenases, catalytic domain"/>
    <property type="match status" value="1"/>
</dbReference>
<gene>
    <name evidence="4" type="ORF">HXX08_08870</name>
    <name evidence="5" type="ORF">OZ401_001118</name>
</gene>
<dbReference type="InterPro" id="IPR011032">
    <property type="entry name" value="GroES-like_sf"/>
</dbReference>
<dbReference type="RefSeq" id="WP_341469725.1">
    <property type="nucleotide sequence ID" value="NZ_CP128399.1"/>
</dbReference>
<dbReference type="Proteomes" id="UP000521676">
    <property type="component" value="Unassembled WGS sequence"/>
</dbReference>
<dbReference type="EMBL" id="CP128399">
    <property type="protein sequence ID" value="WJW67836.1"/>
    <property type="molecule type" value="Genomic_DNA"/>
</dbReference>
<dbReference type="GO" id="GO:0016651">
    <property type="term" value="F:oxidoreductase activity, acting on NAD(P)H"/>
    <property type="evidence" value="ECO:0007669"/>
    <property type="project" value="TreeGrafter"/>
</dbReference>
<proteinExistence type="predicted"/>
<dbReference type="InterPro" id="IPR020843">
    <property type="entry name" value="ER"/>
</dbReference>
<reference evidence="4 6" key="1">
    <citation type="submission" date="2020-06" db="EMBL/GenBank/DDBJ databases">
        <title>Anoxygenic phototrophic Chloroflexota member uses a Type I reaction center.</title>
        <authorList>
            <person name="Tsuji J.M."/>
            <person name="Shaw N.A."/>
            <person name="Nagashima S."/>
            <person name="Venkiteswaran J."/>
            <person name="Schiff S.L."/>
            <person name="Hanada S."/>
            <person name="Tank M."/>
            <person name="Neufeld J.D."/>
        </authorList>
    </citation>
    <scope>NUCLEOTIDE SEQUENCE [LARGE SCALE GENOMIC DNA]</scope>
    <source>
        <strain evidence="4">L227-S17</strain>
    </source>
</reference>
<dbReference type="Pfam" id="PF00107">
    <property type="entry name" value="ADH_zinc_N"/>
    <property type="match status" value="1"/>
</dbReference>
<evidence type="ECO:0000256" key="2">
    <source>
        <dbReference type="ARBA" id="ARBA00023002"/>
    </source>
</evidence>
<dbReference type="PANTHER" id="PTHR48106">
    <property type="entry name" value="QUINONE OXIDOREDUCTASE PIG3-RELATED"/>
    <property type="match status" value="1"/>
</dbReference>
<evidence type="ECO:0000313" key="5">
    <source>
        <dbReference type="EMBL" id="WJW67836.1"/>
    </source>
</evidence>
<dbReference type="PANTHER" id="PTHR48106:SF18">
    <property type="entry name" value="QUINONE OXIDOREDUCTASE PIG3"/>
    <property type="match status" value="1"/>
</dbReference>
<dbReference type="InterPro" id="IPR013154">
    <property type="entry name" value="ADH-like_N"/>
</dbReference>
<dbReference type="InterPro" id="IPR036291">
    <property type="entry name" value="NAD(P)-bd_dom_sf"/>
</dbReference>
<accession>A0A8T7M3H8</accession>
<sequence>MKAIVITHPGEPEVLELQEVADPIPATGELLVRVHATALNRADTLQRRGLYPPPPGASEILGLEMAGEVVEVAADSGGQVGQRVMALLAGGGYAQYVTIPAPMAIPIPDGMGYEEAAALPEACLTAYMNLFMLGKLQTGGVALVHAAGSGVGSIAVQMAKAAGTTVLATARNASKLEAVRKLGADFTYDTGNATDFSGWVLQSTEGQGADVILDFVGAPYLSENLKSLNLNGRLVLIGQLGGSKTEVDLGLVMRRRLHILGATLRAQPLERKIEITRRFCEFATPLLAQGRLVPVVDRVFELAEASAAHHYMESNANFGKIVLKVS</sequence>
<dbReference type="AlphaFoldDB" id="A0A8T7M3H8"/>
<dbReference type="GO" id="GO:0070402">
    <property type="term" value="F:NADPH binding"/>
    <property type="evidence" value="ECO:0007669"/>
    <property type="project" value="TreeGrafter"/>
</dbReference>
<dbReference type="InterPro" id="IPR014189">
    <property type="entry name" value="Quinone_OxRdtase_PIG3"/>
</dbReference>
<dbReference type="NCBIfam" id="TIGR02824">
    <property type="entry name" value="quinone_pig3"/>
    <property type="match status" value="1"/>
</dbReference>
<keyword evidence="2" id="KW-0560">Oxidoreductase</keyword>
<dbReference type="Proteomes" id="UP001431572">
    <property type="component" value="Chromosome 1"/>
</dbReference>
<keyword evidence="1" id="KW-0521">NADP</keyword>
<dbReference type="EMBL" id="JACATZ010000001">
    <property type="protein sequence ID" value="NWJ45975.1"/>
    <property type="molecule type" value="Genomic_DNA"/>
</dbReference>
<evidence type="ECO:0000259" key="3">
    <source>
        <dbReference type="SMART" id="SM00829"/>
    </source>
</evidence>
<dbReference type="InterPro" id="IPR013149">
    <property type="entry name" value="ADH-like_C"/>
</dbReference>
<evidence type="ECO:0000313" key="4">
    <source>
        <dbReference type="EMBL" id="NWJ45975.1"/>
    </source>
</evidence>
<name>A0A8T7M3H8_9CHLR</name>
<protein>
    <submittedName>
        <fullName evidence="4">NAD(P)H-quinone oxidoreductase</fullName>
    </submittedName>
</protein>
<organism evidence="4 6">
    <name type="scientific">Candidatus Chlorohelix allophototropha</name>
    <dbReference type="NCBI Taxonomy" id="3003348"/>
    <lineage>
        <taxon>Bacteria</taxon>
        <taxon>Bacillati</taxon>
        <taxon>Chloroflexota</taxon>
        <taxon>Chloroflexia</taxon>
        <taxon>Candidatus Chloroheliales</taxon>
        <taxon>Candidatus Chloroheliaceae</taxon>
        <taxon>Candidatus Chlorohelix</taxon>
    </lineage>
</organism>
<evidence type="ECO:0000313" key="6">
    <source>
        <dbReference type="Proteomes" id="UP000521676"/>
    </source>
</evidence>
<feature type="domain" description="Enoyl reductase (ER)" evidence="3">
    <location>
        <begin position="10"/>
        <end position="323"/>
    </location>
</feature>
<keyword evidence="7" id="KW-1185">Reference proteome</keyword>
<dbReference type="SMART" id="SM00829">
    <property type="entry name" value="PKS_ER"/>
    <property type="match status" value="1"/>
</dbReference>
<dbReference type="Gene3D" id="3.40.50.720">
    <property type="entry name" value="NAD(P)-binding Rossmann-like Domain"/>
    <property type="match status" value="1"/>
</dbReference>
<dbReference type="CDD" id="cd05276">
    <property type="entry name" value="p53_inducible_oxidoreductase"/>
    <property type="match status" value="1"/>
</dbReference>